<evidence type="ECO:0000313" key="3">
    <source>
        <dbReference type="EMBL" id="MBP3958456.1"/>
    </source>
</evidence>
<organism evidence="3 4">
    <name type="scientific">Gemmata palustris</name>
    <dbReference type="NCBI Taxonomy" id="2822762"/>
    <lineage>
        <taxon>Bacteria</taxon>
        <taxon>Pseudomonadati</taxon>
        <taxon>Planctomycetota</taxon>
        <taxon>Planctomycetia</taxon>
        <taxon>Gemmatales</taxon>
        <taxon>Gemmataceae</taxon>
        <taxon>Gemmata</taxon>
    </lineage>
</organism>
<dbReference type="EMBL" id="JAGKQQ010000001">
    <property type="protein sequence ID" value="MBP3958456.1"/>
    <property type="molecule type" value="Genomic_DNA"/>
</dbReference>
<accession>A0ABS5BXI2</accession>
<evidence type="ECO:0000256" key="1">
    <source>
        <dbReference type="SAM" id="Phobius"/>
    </source>
</evidence>
<dbReference type="RefSeq" id="WP_210658461.1">
    <property type="nucleotide sequence ID" value="NZ_JAGKQQ010000001.1"/>
</dbReference>
<dbReference type="InterPro" id="IPR012495">
    <property type="entry name" value="TadE-like_dom"/>
</dbReference>
<proteinExistence type="predicted"/>
<dbReference type="Pfam" id="PF07811">
    <property type="entry name" value="TadE"/>
    <property type="match status" value="1"/>
</dbReference>
<evidence type="ECO:0000313" key="4">
    <source>
        <dbReference type="Proteomes" id="UP000676565"/>
    </source>
</evidence>
<name>A0ABS5BXI2_9BACT</name>
<keyword evidence="1" id="KW-1133">Transmembrane helix</keyword>
<keyword evidence="1" id="KW-0812">Transmembrane</keyword>
<dbReference type="Proteomes" id="UP000676565">
    <property type="component" value="Unassembled WGS sequence"/>
</dbReference>
<feature type="domain" description="TadE-like" evidence="2">
    <location>
        <begin position="11"/>
        <end position="53"/>
    </location>
</feature>
<gene>
    <name evidence="3" type="ORF">J8F10_24680</name>
</gene>
<protein>
    <submittedName>
        <fullName evidence="3">Pilus assembly protein</fullName>
    </submittedName>
</protein>
<keyword evidence="1" id="KW-0472">Membrane</keyword>
<feature type="transmembrane region" description="Helical" evidence="1">
    <location>
        <begin position="12"/>
        <end position="39"/>
    </location>
</feature>
<comment type="caution">
    <text evidence="3">The sequence shown here is derived from an EMBL/GenBank/DDBJ whole genome shotgun (WGS) entry which is preliminary data.</text>
</comment>
<evidence type="ECO:0000259" key="2">
    <source>
        <dbReference type="Pfam" id="PF07811"/>
    </source>
</evidence>
<reference evidence="3 4" key="1">
    <citation type="submission" date="2021-04" db="EMBL/GenBank/DDBJ databases">
        <authorList>
            <person name="Ivanova A."/>
        </authorList>
    </citation>
    <scope>NUCLEOTIDE SEQUENCE [LARGE SCALE GENOMIC DNA]</scope>
    <source>
        <strain evidence="3 4">G18</strain>
    </source>
</reference>
<sequence length="160" mass="17494">MLLAPSPRRTGATAVETAIVLSVLFLLVCGLIIGGIGVFRHQQVTCLACEGARWASTHGGEYEKEPNTSAVSLQQIIDQAVTPKTVGMNPADVSVKVEWIDRSTDTAWDWDSAPRDMRSITPMGEYVSNTVRVTVTYRWPAGMFWGTTTMQSVCELPMSN</sequence>
<keyword evidence="4" id="KW-1185">Reference proteome</keyword>